<feature type="non-terminal residue" evidence="2">
    <location>
        <position position="216"/>
    </location>
</feature>
<accession>A0A553N9T7</accession>
<feature type="non-terminal residue" evidence="2">
    <location>
        <position position="1"/>
    </location>
</feature>
<dbReference type="STRING" id="6832.A0A553N9T7"/>
<protein>
    <recommendedName>
        <fullName evidence="1">Reverse transcriptase domain-containing protein</fullName>
    </recommendedName>
</protein>
<proteinExistence type="predicted"/>
<dbReference type="EMBL" id="VCGU01000459">
    <property type="protein sequence ID" value="TRY62211.1"/>
    <property type="molecule type" value="Genomic_DNA"/>
</dbReference>
<comment type="caution">
    <text evidence="2">The sequence shown here is derived from an EMBL/GenBank/DDBJ whole genome shotgun (WGS) entry which is preliminary data.</text>
</comment>
<dbReference type="Proteomes" id="UP000318571">
    <property type="component" value="Chromosome 8"/>
</dbReference>
<evidence type="ECO:0000259" key="1">
    <source>
        <dbReference type="Pfam" id="PF00078"/>
    </source>
</evidence>
<dbReference type="Pfam" id="PF00078">
    <property type="entry name" value="RVT_1"/>
    <property type="match status" value="1"/>
</dbReference>
<reference evidence="2 3" key="1">
    <citation type="journal article" date="2018" name="Nat. Ecol. Evol.">
        <title>Genomic signatures of mitonuclear coevolution across populations of Tigriopus californicus.</title>
        <authorList>
            <person name="Barreto F.S."/>
            <person name="Watson E.T."/>
            <person name="Lima T.G."/>
            <person name="Willett C.S."/>
            <person name="Edmands S."/>
            <person name="Li W."/>
            <person name="Burton R.S."/>
        </authorList>
    </citation>
    <scope>NUCLEOTIDE SEQUENCE [LARGE SCALE GENOMIC DNA]</scope>
    <source>
        <strain evidence="2 3">San Diego</strain>
    </source>
</reference>
<feature type="domain" description="Reverse transcriptase" evidence="1">
    <location>
        <begin position="39"/>
        <end position="201"/>
    </location>
</feature>
<evidence type="ECO:0000313" key="3">
    <source>
        <dbReference type="Proteomes" id="UP000318571"/>
    </source>
</evidence>
<name>A0A553N9T7_TIGCA</name>
<gene>
    <name evidence="2" type="ORF">TCAL_13660</name>
</gene>
<dbReference type="AlphaFoldDB" id="A0A553N9T7"/>
<sequence length="216" mass="24132">IVSVIISPVTKIANASFGQGEFLFLCKISKIISVFNKANTKLMENCRTIALLNKVIKIIEKVAKDQIMEFCEKAAFLPDSQHGYRKHRNTASDINAMDAKAIELNQQGFEVALSTFDLCSVVDCWTTTSLMRNFIWLALTKPLKQVLKLGPNTSGEVNVPFGTVQGNVIGPTLFLLLYMSDIVELWTPQFWTILSCRCDDACATVKLLRRRAPKKA</sequence>
<evidence type="ECO:0000313" key="2">
    <source>
        <dbReference type="EMBL" id="TRY62211.1"/>
    </source>
</evidence>
<keyword evidence="3" id="KW-1185">Reference proteome</keyword>
<organism evidence="2 3">
    <name type="scientific">Tigriopus californicus</name>
    <name type="common">Marine copepod</name>
    <dbReference type="NCBI Taxonomy" id="6832"/>
    <lineage>
        <taxon>Eukaryota</taxon>
        <taxon>Metazoa</taxon>
        <taxon>Ecdysozoa</taxon>
        <taxon>Arthropoda</taxon>
        <taxon>Crustacea</taxon>
        <taxon>Multicrustacea</taxon>
        <taxon>Hexanauplia</taxon>
        <taxon>Copepoda</taxon>
        <taxon>Harpacticoida</taxon>
        <taxon>Harpacticidae</taxon>
        <taxon>Tigriopus</taxon>
    </lineage>
</organism>
<dbReference type="InterPro" id="IPR000477">
    <property type="entry name" value="RT_dom"/>
</dbReference>